<dbReference type="AlphaFoldDB" id="A0A0C9T3Z1"/>
<dbReference type="HOGENOM" id="CLU_3051385_0_0_1"/>
<name>A0A0C9T3Z1_PLICR</name>
<proteinExistence type="predicted"/>
<evidence type="ECO:0000313" key="2">
    <source>
        <dbReference type="Proteomes" id="UP000053263"/>
    </source>
</evidence>
<organism evidence="1 2">
    <name type="scientific">Plicaturopsis crispa FD-325 SS-3</name>
    <dbReference type="NCBI Taxonomy" id="944288"/>
    <lineage>
        <taxon>Eukaryota</taxon>
        <taxon>Fungi</taxon>
        <taxon>Dikarya</taxon>
        <taxon>Basidiomycota</taxon>
        <taxon>Agaricomycotina</taxon>
        <taxon>Agaricomycetes</taxon>
        <taxon>Agaricomycetidae</taxon>
        <taxon>Amylocorticiales</taxon>
        <taxon>Amylocorticiaceae</taxon>
        <taxon>Plicatura</taxon>
        <taxon>Plicaturopsis crispa</taxon>
    </lineage>
</organism>
<sequence>MPPRTPVMLTCGRRSCCRGAWCRGCGCPGAGADSGAVALAPGCDRHAAPAGASRR</sequence>
<keyword evidence="2" id="KW-1185">Reference proteome</keyword>
<accession>A0A0C9T3Z1</accession>
<reference evidence="1 2" key="1">
    <citation type="submission" date="2014-06" db="EMBL/GenBank/DDBJ databases">
        <title>Evolutionary Origins and Diversification of the Mycorrhizal Mutualists.</title>
        <authorList>
            <consortium name="DOE Joint Genome Institute"/>
            <consortium name="Mycorrhizal Genomics Consortium"/>
            <person name="Kohler A."/>
            <person name="Kuo A."/>
            <person name="Nagy L.G."/>
            <person name="Floudas D."/>
            <person name="Copeland A."/>
            <person name="Barry K.W."/>
            <person name="Cichocki N."/>
            <person name="Veneault-Fourrey C."/>
            <person name="LaButti K."/>
            <person name="Lindquist E.A."/>
            <person name="Lipzen A."/>
            <person name="Lundell T."/>
            <person name="Morin E."/>
            <person name="Murat C."/>
            <person name="Riley R."/>
            <person name="Ohm R."/>
            <person name="Sun H."/>
            <person name="Tunlid A."/>
            <person name="Henrissat B."/>
            <person name="Grigoriev I.V."/>
            <person name="Hibbett D.S."/>
            <person name="Martin F."/>
        </authorList>
    </citation>
    <scope>NUCLEOTIDE SEQUENCE [LARGE SCALE GENOMIC DNA]</scope>
    <source>
        <strain evidence="1 2">FD-325 SS-3</strain>
    </source>
</reference>
<gene>
    <name evidence="1" type="ORF">PLICRDRAFT_47487</name>
</gene>
<dbReference type="Proteomes" id="UP000053263">
    <property type="component" value="Unassembled WGS sequence"/>
</dbReference>
<protein>
    <submittedName>
        <fullName evidence="1">Uncharacterized protein</fullName>
    </submittedName>
</protein>
<dbReference type="EMBL" id="KN832650">
    <property type="protein sequence ID" value="KII82793.1"/>
    <property type="molecule type" value="Genomic_DNA"/>
</dbReference>
<evidence type="ECO:0000313" key="1">
    <source>
        <dbReference type="EMBL" id="KII82793.1"/>
    </source>
</evidence>